<dbReference type="PANTHER" id="PTHR10903">
    <property type="entry name" value="GTPASE, IMAP FAMILY MEMBER-RELATED"/>
    <property type="match status" value="1"/>
</dbReference>
<name>G1PY95_MYOLU</name>
<reference evidence="6 7" key="1">
    <citation type="journal article" date="2011" name="Nature">
        <title>A high-resolution map of human evolutionary constraint using 29 mammals.</title>
        <authorList>
            <person name="Lindblad-Toh K."/>
            <person name="Garber M."/>
            <person name="Zuk O."/>
            <person name="Lin M.F."/>
            <person name="Parker B.J."/>
            <person name="Washietl S."/>
            <person name="Kheradpour P."/>
            <person name="Ernst J."/>
            <person name="Jordan G."/>
            <person name="Mauceli E."/>
            <person name="Ward L.D."/>
            <person name="Lowe C.B."/>
            <person name="Holloway A.K."/>
            <person name="Clamp M."/>
            <person name="Gnerre S."/>
            <person name="Alfoldi J."/>
            <person name="Beal K."/>
            <person name="Chang J."/>
            <person name="Clawson H."/>
            <person name="Cuff J."/>
            <person name="Di Palma F."/>
            <person name="Fitzgerald S."/>
            <person name="Flicek P."/>
            <person name="Guttman M."/>
            <person name="Hubisz M.J."/>
            <person name="Jaffe D.B."/>
            <person name="Jungreis I."/>
            <person name="Kent W.J."/>
            <person name="Kostka D."/>
            <person name="Lara M."/>
            <person name="Martins A.L."/>
            <person name="Massingham T."/>
            <person name="Moltke I."/>
            <person name="Raney B.J."/>
            <person name="Rasmussen M.D."/>
            <person name="Robinson J."/>
            <person name="Stark A."/>
            <person name="Vilella A.J."/>
            <person name="Wen J."/>
            <person name="Xie X."/>
            <person name="Zody M.C."/>
            <person name="Baldwin J."/>
            <person name="Bloom T."/>
            <person name="Chin C.W."/>
            <person name="Heiman D."/>
            <person name="Nicol R."/>
            <person name="Nusbaum C."/>
            <person name="Young S."/>
            <person name="Wilkinson J."/>
            <person name="Worley K.C."/>
            <person name="Kovar C.L."/>
            <person name="Muzny D.M."/>
            <person name="Gibbs R.A."/>
            <person name="Cree A."/>
            <person name="Dihn H.H."/>
            <person name="Fowler G."/>
            <person name="Jhangiani S."/>
            <person name="Joshi V."/>
            <person name="Lee S."/>
            <person name="Lewis L.R."/>
            <person name="Nazareth L.V."/>
            <person name="Okwuonu G."/>
            <person name="Santibanez J."/>
            <person name="Warren W.C."/>
            <person name="Mardis E.R."/>
            <person name="Weinstock G.M."/>
            <person name="Wilson R.K."/>
            <person name="Delehaunty K."/>
            <person name="Dooling D."/>
            <person name="Fronik C."/>
            <person name="Fulton L."/>
            <person name="Fulton B."/>
            <person name="Graves T."/>
            <person name="Minx P."/>
            <person name="Sodergren E."/>
            <person name="Birney E."/>
            <person name="Margulies E.H."/>
            <person name="Herrero J."/>
            <person name="Green E.D."/>
            <person name="Haussler D."/>
            <person name="Siepel A."/>
            <person name="Goldman N."/>
            <person name="Pollard K.S."/>
            <person name="Pedersen J.S."/>
            <person name="Lander E.S."/>
            <person name="Kellis M."/>
        </authorList>
    </citation>
    <scope>NUCLEOTIDE SEQUENCE [LARGE SCALE GENOMIC DNA]</scope>
</reference>
<dbReference type="GO" id="GO:0005525">
    <property type="term" value="F:GTP binding"/>
    <property type="evidence" value="ECO:0007669"/>
    <property type="project" value="UniProtKB-KW"/>
</dbReference>
<reference evidence="6" key="3">
    <citation type="submission" date="2025-09" db="UniProtKB">
        <authorList>
            <consortium name="Ensembl"/>
        </authorList>
    </citation>
    <scope>IDENTIFICATION</scope>
</reference>
<dbReference type="Ensembl" id="ENSMLUT00000025784.1">
    <property type="protein sequence ID" value="ENSMLUP00000016427.1"/>
    <property type="gene ID" value="ENSMLUG00000026543.1"/>
</dbReference>
<dbReference type="GeneTree" id="ENSGT00940000159509"/>
<evidence type="ECO:0000256" key="2">
    <source>
        <dbReference type="ARBA" id="ARBA00022741"/>
    </source>
</evidence>
<dbReference type="RefSeq" id="XP_014321890.1">
    <property type="nucleotide sequence ID" value="XM_014466404.2"/>
</dbReference>
<dbReference type="eggNOG" id="ENOG502R7PE">
    <property type="taxonomic scope" value="Eukaryota"/>
</dbReference>
<reference evidence="6" key="2">
    <citation type="submission" date="2025-08" db="UniProtKB">
        <authorList>
            <consortium name="Ensembl"/>
        </authorList>
    </citation>
    <scope>IDENTIFICATION</scope>
</reference>
<dbReference type="OMA" id="ECGDRCY"/>
<proteinExistence type="inferred from homology"/>
<evidence type="ECO:0000313" key="6">
    <source>
        <dbReference type="Ensembl" id="ENSMLUP00000016427.1"/>
    </source>
</evidence>
<evidence type="ECO:0000259" key="5">
    <source>
        <dbReference type="PROSITE" id="PS51720"/>
    </source>
</evidence>
<keyword evidence="3" id="KW-0342">GTP-binding</keyword>
<protein>
    <recommendedName>
        <fullName evidence="5">AIG1-type G domain-containing protein</fullName>
    </recommendedName>
</protein>
<gene>
    <name evidence="6" type="primary">LOC102417538</name>
</gene>
<dbReference type="Pfam" id="PF04548">
    <property type="entry name" value="AIG1"/>
    <property type="match status" value="1"/>
</dbReference>
<evidence type="ECO:0000313" key="7">
    <source>
        <dbReference type="Proteomes" id="UP000001074"/>
    </source>
</evidence>
<dbReference type="InterPro" id="IPR027417">
    <property type="entry name" value="P-loop_NTPase"/>
</dbReference>
<dbReference type="FunFam" id="3.40.50.300:FF:000366">
    <property type="entry name" value="GTPase, IMAP family member 2"/>
    <property type="match status" value="1"/>
</dbReference>
<feature type="domain" description="AIG1-type G" evidence="5">
    <location>
        <begin position="6"/>
        <end position="210"/>
    </location>
</feature>
<evidence type="ECO:0000256" key="4">
    <source>
        <dbReference type="SAM" id="Coils"/>
    </source>
</evidence>
<dbReference type="InterPro" id="IPR006703">
    <property type="entry name" value="G_AIG1"/>
</dbReference>
<keyword evidence="7" id="KW-1185">Reference proteome</keyword>
<dbReference type="Gene3D" id="3.40.50.300">
    <property type="entry name" value="P-loop containing nucleotide triphosphate hydrolases"/>
    <property type="match status" value="1"/>
</dbReference>
<feature type="coiled-coil region" evidence="4">
    <location>
        <begin position="168"/>
        <end position="195"/>
    </location>
</feature>
<evidence type="ECO:0000256" key="3">
    <source>
        <dbReference type="ARBA" id="ARBA00023134"/>
    </source>
</evidence>
<dbReference type="HOGENOM" id="CLU_010468_0_0_1"/>
<accession>G1PY95</accession>
<dbReference type="STRING" id="59463.ENSMLUP00000016427"/>
<keyword evidence="2" id="KW-0547">Nucleotide-binding</keyword>
<dbReference type="PROSITE" id="PS51720">
    <property type="entry name" value="G_AIG1"/>
    <property type="match status" value="1"/>
</dbReference>
<keyword evidence="4" id="KW-0175">Coiled coil</keyword>
<dbReference type="Proteomes" id="UP000001074">
    <property type="component" value="Unassembled WGS sequence"/>
</dbReference>
<dbReference type="PANTHER" id="PTHR10903:SF170">
    <property type="entry name" value="GTPASE IMAP FAMILY MEMBER 7"/>
    <property type="match status" value="1"/>
</dbReference>
<comment type="similarity">
    <text evidence="1">Belongs to the TRAFAC class TrmE-Era-EngA-EngB-Septin-like GTPase superfamily. AIG1/Toc34/Toc159-like paraseptin GTPase family. IAN subfamily.</text>
</comment>
<organism evidence="6 7">
    <name type="scientific">Myotis lucifugus</name>
    <name type="common">Little brown bat</name>
    <dbReference type="NCBI Taxonomy" id="59463"/>
    <lineage>
        <taxon>Eukaryota</taxon>
        <taxon>Metazoa</taxon>
        <taxon>Chordata</taxon>
        <taxon>Craniata</taxon>
        <taxon>Vertebrata</taxon>
        <taxon>Euteleostomi</taxon>
        <taxon>Mammalia</taxon>
        <taxon>Eutheria</taxon>
        <taxon>Laurasiatheria</taxon>
        <taxon>Chiroptera</taxon>
        <taxon>Yangochiroptera</taxon>
        <taxon>Vespertilionidae</taxon>
        <taxon>Myotis</taxon>
    </lineage>
</organism>
<dbReference type="AlphaFoldDB" id="G1PY95"/>
<dbReference type="KEGG" id="mlf:102417538"/>
<dbReference type="InterPro" id="IPR045058">
    <property type="entry name" value="GIMA/IAN/Toc"/>
</dbReference>
<dbReference type="GeneID" id="102417538"/>
<dbReference type="InParanoid" id="G1PY95"/>
<evidence type="ECO:0000256" key="1">
    <source>
        <dbReference type="ARBA" id="ARBA00008535"/>
    </source>
</evidence>
<dbReference type="SUPFAM" id="SSF52540">
    <property type="entry name" value="P-loop containing nucleoside triphosphate hydrolases"/>
    <property type="match status" value="1"/>
</dbReference>
<dbReference type="CDD" id="cd01852">
    <property type="entry name" value="AIG1"/>
    <property type="match status" value="1"/>
</dbReference>
<dbReference type="OrthoDB" id="8954335at2759"/>
<sequence>MAGLQDNTLRIVLVGKTASGKSATANTILGRRVFESKIAPHTDTKECQKAERQWKGRNLLVVDTPGLFDTKEKLQTTCEEISRCVLFSFPGPHAIILVLQLGPYTEEEQKTVALIKAIFGVVGMNYMIMLFTCKDDLDGKTLSDFSDKSDVSLQNIIQECGSRCCAFNNKQNADEAEKEAQLQELVEMIEEMVRKNGGAHFSDAIYKDADEKLQRQSGALEKIYAEQLYKEIKLTEEQCDQRKISQEEKEEKIKVLKMKHEERIKDIREQAERNIFADIVKRIRNML</sequence>
<dbReference type="EMBL" id="AAPE02041885">
    <property type="status" value="NOT_ANNOTATED_CDS"/>
    <property type="molecule type" value="Genomic_DNA"/>
</dbReference>